<gene>
    <name evidence="2" type="ORF">BG844_32380</name>
</gene>
<dbReference type="Proteomes" id="UP000182486">
    <property type="component" value="Unassembled WGS sequence"/>
</dbReference>
<proteinExistence type="predicted"/>
<dbReference type="RefSeq" id="WP_071809205.1">
    <property type="nucleotide sequence ID" value="NZ_MEIA01000479.1"/>
</dbReference>
<dbReference type="AlphaFoldDB" id="A0A1K0FBX1"/>
<reference evidence="2 3" key="1">
    <citation type="submission" date="2016-09" db="EMBL/GenBank/DDBJ databases">
        <title>Couchioplanes caeruleus draft genome sequence.</title>
        <authorList>
            <person name="Sheehan J."/>
            <person name="Caffrey P."/>
        </authorList>
    </citation>
    <scope>NUCLEOTIDE SEQUENCE [LARGE SCALE GENOMIC DNA]</scope>
    <source>
        <strain evidence="2 3">DSM 43634</strain>
    </source>
</reference>
<dbReference type="EMBL" id="MEIA01000479">
    <property type="protein sequence ID" value="OJF10343.1"/>
    <property type="molecule type" value="Genomic_DNA"/>
</dbReference>
<feature type="domain" description="Mycothiol-dependent maleylpyruvate isomerase metal-binding" evidence="1">
    <location>
        <begin position="12"/>
        <end position="127"/>
    </location>
</feature>
<dbReference type="GO" id="GO:0046872">
    <property type="term" value="F:metal ion binding"/>
    <property type="evidence" value="ECO:0007669"/>
    <property type="project" value="InterPro"/>
</dbReference>
<evidence type="ECO:0000259" key="1">
    <source>
        <dbReference type="Pfam" id="PF11716"/>
    </source>
</evidence>
<accession>A0A1K0FBX1</accession>
<dbReference type="InterPro" id="IPR017517">
    <property type="entry name" value="Maleyloyr_isom"/>
</dbReference>
<sequence>MQLNALLNKSISKAAAVVRGVEPDQFHAPTPCAEWDVQTLTNHLLQVTSALHLAGRRQPVPDQLWGRDLMTEGWADRFDDEGRAAAAAWAQPSAWDGMVSMGGAEMPAPMIATMLATDLAIHGWDLARATGQDYHCDDDVAEATCRFITDMGDQGRQMGIYATPVTVAGNVAAFERALALSGRDPRWAGPPA</sequence>
<dbReference type="NCBIfam" id="TIGR03083">
    <property type="entry name" value="maleylpyruvate isomerase family mycothiol-dependent enzyme"/>
    <property type="match status" value="1"/>
</dbReference>
<organism evidence="2 3">
    <name type="scientific">Couchioplanes caeruleus subsp. caeruleus</name>
    <dbReference type="NCBI Taxonomy" id="56427"/>
    <lineage>
        <taxon>Bacteria</taxon>
        <taxon>Bacillati</taxon>
        <taxon>Actinomycetota</taxon>
        <taxon>Actinomycetes</taxon>
        <taxon>Micromonosporales</taxon>
        <taxon>Micromonosporaceae</taxon>
        <taxon>Couchioplanes</taxon>
    </lineage>
</organism>
<dbReference type="Pfam" id="PF11716">
    <property type="entry name" value="MDMPI_N"/>
    <property type="match status" value="1"/>
</dbReference>
<comment type="caution">
    <text evidence="2">The sequence shown here is derived from an EMBL/GenBank/DDBJ whole genome shotgun (WGS) entry which is preliminary data.</text>
</comment>
<evidence type="ECO:0000313" key="2">
    <source>
        <dbReference type="EMBL" id="OJF10343.1"/>
    </source>
</evidence>
<dbReference type="NCBIfam" id="TIGR03086">
    <property type="entry name" value="TIGR03086 family metal-binding protein"/>
    <property type="match status" value="1"/>
</dbReference>
<dbReference type="SUPFAM" id="SSF109854">
    <property type="entry name" value="DinB/YfiT-like putative metalloenzymes"/>
    <property type="match status" value="1"/>
</dbReference>
<dbReference type="InterPro" id="IPR034660">
    <property type="entry name" value="DinB/YfiT-like"/>
</dbReference>
<protein>
    <submittedName>
        <fullName evidence="2">TIGR03086 family protein</fullName>
    </submittedName>
</protein>
<keyword evidence="3" id="KW-1185">Reference proteome</keyword>
<evidence type="ECO:0000313" key="3">
    <source>
        <dbReference type="Proteomes" id="UP000182486"/>
    </source>
</evidence>
<dbReference type="Gene3D" id="1.20.120.450">
    <property type="entry name" value="dinb family like domain"/>
    <property type="match status" value="1"/>
</dbReference>
<dbReference type="InterPro" id="IPR017520">
    <property type="entry name" value="CHP03086"/>
</dbReference>
<name>A0A1K0FBX1_9ACTN</name>
<dbReference type="InterPro" id="IPR024344">
    <property type="entry name" value="MDMPI_metal-binding"/>
</dbReference>